<organism evidence="1 2">
    <name type="scientific">Mycteria americana</name>
    <name type="common">Wood stork</name>
    <dbReference type="NCBI Taxonomy" id="33587"/>
    <lineage>
        <taxon>Eukaryota</taxon>
        <taxon>Metazoa</taxon>
        <taxon>Chordata</taxon>
        <taxon>Craniata</taxon>
        <taxon>Vertebrata</taxon>
        <taxon>Euteleostomi</taxon>
        <taxon>Archelosauria</taxon>
        <taxon>Archosauria</taxon>
        <taxon>Dinosauria</taxon>
        <taxon>Saurischia</taxon>
        <taxon>Theropoda</taxon>
        <taxon>Coelurosauria</taxon>
        <taxon>Aves</taxon>
        <taxon>Neognathae</taxon>
        <taxon>Neoaves</taxon>
        <taxon>Aequornithes</taxon>
        <taxon>Ciconiiformes</taxon>
        <taxon>Ciconiidae</taxon>
        <taxon>Mycteria</taxon>
    </lineage>
</organism>
<comment type="caution">
    <text evidence="1">The sequence shown here is derived from an EMBL/GenBank/DDBJ whole genome shotgun (WGS) entry which is preliminary data.</text>
</comment>
<name>A0AAN7PPA9_MYCAM</name>
<sequence length="131" mass="14557">MRELGKLGKLDLLLLRRASAMLPVLQDLSKFVDDTKLSGAAKCNILHLGLGNHRYQYRVGDEWIESSPVEKDLGILVGEKLDVSWQCALAAQKANRILGHIKRSVASRSGEVILPLCSALLRPHLQYCIQL</sequence>
<proteinExistence type="predicted"/>
<gene>
    <name evidence="1" type="ORF">QYF61_007450</name>
</gene>
<dbReference type="EMBL" id="JAUNZN010000002">
    <property type="protein sequence ID" value="KAK4826341.1"/>
    <property type="molecule type" value="Genomic_DNA"/>
</dbReference>
<accession>A0AAN7PPA9</accession>
<dbReference type="AlphaFoldDB" id="A0AAN7PPA9"/>
<keyword evidence="2" id="KW-1185">Reference proteome</keyword>
<evidence type="ECO:0000313" key="2">
    <source>
        <dbReference type="Proteomes" id="UP001333110"/>
    </source>
</evidence>
<dbReference type="Proteomes" id="UP001333110">
    <property type="component" value="Unassembled WGS sequence"/>
</dbReference>
<evidence type="ECO:0000313" key="1">
    <source>
        <dbReference type="EMBL" id="KAK4826341.1"/>
    </source>
</evidence>
<reference evidence="1 2" key="1">
    <citation type="journal article" date="2023" name="J. Hered.">
        <title>Chromosome-level genome of the wood stork (Mycteria americana) provides insight into avian chromosome evolution.</title>
        <authorList>
            <person name="Flamio R. Jr."/>
            <person name="Ramstad K.M."/>
        </authorList>
    </citation>
    <scope>NUCLEOTIDE SEQUENCE [LARGE SCALE GENOMIC DNA]</scope>
    <source>
        <strain evidence="1">JAX WOST 10</strain>
    </source>
</reference>
<dbReference type="PANTHER" id="PTHR33332">
    <property type="entry name" value="REVERSE TRANSCRIPTASE DOMAIN-CONTAINING PROTEIN"/>
    <property type="match status" value="1"/>
</dbReference>
<protein>
    <submittedName>
        <fullName evidence="1">Uncharacterized protein</fullName>
    </submittedName>
</protein>